<dbReference type="Gene3D" id="1.10.340.70">
    <property type="match status" value="1"/>
</dbReference>
<dbReference type="InterPro" id="IPR043128">
    <property type="entry name" value="Rev_trsase/Diguanyl_cyclase"/>
</dbReference>
<keyword evidence="6" id="KW-0695">RNA-directed DNA polymerase</keyword>
<dbReference type="InterPro" id="IPR041373">
    <property type="entry name" value="RT_RNaseH"/>
</dbReference>
<dbReference type="AlphaFoldDB" id="A0A6S7HR72"/>
<dbReference type="InterPro" id="IPR050951">
    <property type="entry name" value="Retrovirus_Pol_polyprotein"/>
</dbReference>
<dbReference type="GO" id="GO:0016787">
    <property type="term" value="F:hydrolase activity"/>
    <property type="evidence" value="ECO:0007669"/>
    <property type="project" value="UniProtKB-KW"/>
</dbReference>
<protein>
    <submittedName>
        <fullName evidence="7">Transposon Tf2-9 poly</fullName>
    </submittedName>
</protein>
<dbReference type="EMBL" id="CACRXK020005656">
    <property type="protein sequence ID" value="CAB4006959.1"/>
    <property type="molecule type" value="Genomic_DNA"/>
</dbReference>
<dbReference type="GO" id="GO:0015074">
    <property type="term" value="P:DNA integration"/>
    <property type="evidence" value="ECO:0007669"/>
    <property type="project" value="InterPro"/>
</dbReference>
<keyword evidence="1" id="KW-0808">Transferase</keyword>
<evidence type="ECO:0000256" key="2">
    <source>
        <dbReference type="ARBA" id="ARBA00022695"/>
    </source>
</evidence>
<dbReference type="OrthoDB" id="2286242at2759"/>
<gene>
    <name evidence="7" type="ORF">PACLA_8A081972</name>
</gene>
<dbReference type="CDD" id="cd09274">
    <property type="entry name" value="RNase_HI_RT_Ty3"/>
    <property type="match status" value="1"/>
</dbReference>
<feature type="non-terminal residue" evidence="7">
    <location>
        <position position="977"/>
    </location>
</feature>
<evidence type="ECO:0000256" key="3">
    <source>
        <dbReference type="ARBA" id="ARBA00022722"/>
    </source>
</evidence>
<dbReference type="Proteomes" id="UP001152795">
    <property type="component" value="Unassembled WGS sequence"/>
</dbReference>
<dbReference type="InterPro" id="IPR043502">
    <property type="entry name" value="DNA/RNA_pol_sf"/>
</dbReference>
<dbReference type="SUPFAM" id="SSF56672">
    <property type="entry name" value="DNA/RNA polymerases"/>
    <property type="match status" value="1"/>
</dbReference>
<dbReference type="Pfam" id="PF17921">
    <property type="entry name" value="Integrase_H2C2"/>
    <property type="match status" value="1"/>
</dbReference>
<evidence type="ECO:0000256" key="1">
    <source>
        <dbReference type="ARBA" id="ARBA00022679"/>
    </source>
</evidence>
<evidence type="ECO:0000313" key="7">
    <source>
        <dbReference type="EMBL" id="CAB4006959.1"/>
    </source>
</evidence>
<dbReference type="SUPFAM" id="SSF53098">
    <property type="entry name" value="Ribonuclease H-like"/>
    <property type="match status" value="1"/>
</dbReference>
<dbReference type="FunFam" id="3.10.20.370:FF:000001">
    <property type="entry name" value="Retrovirus-related Pol polyprotein from transposon 17.6-like protein"/>
    <property type="match status" value="1"/>
</dbReference>
<dbReference type="Gene3D" id="3.30.70.270">
    <property type="match status" value="1"/>
</dbReference>
<comment type="caution">
    <text evidence="7">The sequence shown here is derived from an EMBL/GenBank/DDBJ whole genome shotgun (WGS) entry which is preliminary data.</text>
</comment>
<organism evidence="7 8">
    <name type="scientific">Paramuricea clavata</name>
    <name type="common">Red gorgonian</name>
    <name type="synonym">Violescent sea-whip</name>
    <dbReference type="NCBI Taxonomy" id="317549"/>
    <lineage>
        <taxon>Eukaryota</taxon>
        <taxon>Metazoa</taxon>
        <taxon>Cnidaria</taxon>
        <taxon>Anthozoa</taxon>
        <taxon>Octocorallia</taxon>
        <taxon>Malacalcyonacea</taxon>
        <taxon>Plexauridae</taxon>
        <taxon>Paramuricea</taxon>
    </lineage>
</organism>
<dbReference type="Gene3D" id="3.10.20.370">
    <property type="match status" value="1"/>
</dbReference>
<dbReference type="InterPro" id="IPR036397">
    <property type="entry name" value="RNaseH_sf"/>
</dbReference>
<dbReference type="PANTHER" id="PTHR37984:SF11">
    <property type="entry name" value="INTEGRASE CATALYTIC DOMAIN-CONTAINING PROTEIN"/>
    <property type="match status" value="1"/>
</dbReference>
<dbReference type="Gene3D" id="3.30.420.10">
    <property type="entry name" value="Ribonuclease H-like superfamily/Ribonuclease H"/>
    <property type="match status" value="1"/>
</dbReference>
<evidence type="ECO:0000256" key="6">
    <source>
        <dbReference type="ARBA" id="ARBA00022918"/>
    </source>
</evidence>
<dbReference type="GO" id="GO:0003964">
    <property type="term" value="F:RNA-directed DNA polymerase activity"/>
    <property type="evidence" value="ECO:0007669"/>
    <property type="project" value="UniProtKB-KW"/>
</dbReference>
<dbReference type="Pfam" id="PF17917">
    <property type="entry name" value="RT_RNaseH"/>
    <property type="match status" value="1"/>
</dbReference>
<dbReference type="FunFam" id="3.30.420.10:FF:000063">
    <property type="entry name" value="Retrovirus-related Pol polyprotein from transposon 297-like Protein"/>
    <property type="match status" value="1"/>
</dbReference>
<dbReference type="InterPro" id="IPR001584">
    <property type="entry name" value="Integrase_cat-core"/>
</dbReference>
<keyword evidence="4" id="KW-0255">Endonuclease</keyword>
<keyword evidence="2" id="KW-0548">Nucleotidyltransferase</keyword>
<dbReference type="FunFam" id="1.10.340.70:FF:000003">
    <property type="entry name" value="Protein CBG25708"/>
    <property type="match status" value="1"/>
</dbReference>
<evidence type="ECO:0000256" key="5">
    <source>
        <dbReference type="ARBA" id="ARBA00022801"/>
    </source>
</evidence>
<evidence type="ECO:0000256" key="4">
    <source>
        <dbReference type="ARBA" id="ARBA00022759"/>
    </source>
</evidence>
<evidence type="ECO:0000313" key="8">
    <source>
        <dbReference type="Proteomes" id="UP001152795"/>
    </source>
</evidence>
<reference evidence="7" key="1">
    <citation type="submission" date="2020-04" db="EMBL/GenBank/DDBJ databases">
        <authorList>
            <person name="Alioto T."/>
            <person name="Alioto T."/>
            <person name="Gomez Garrido J."/>
        </authorList>
    </citation>
    <scope>NUCLEOTIDE SEQUENCE</scope>
    <source>
        <strain evidence="7">A484AB</strain>
    </source>
</reference>
<proteinExistence type="predicted"/>
<name>A0A6S7HR72_PARCT</name>
<dbReference type="GO" id="GO:0003676">
    <property type="term" value="F:nucleic acid binding"/>
    <property type="evidence" value="ECO:0007669"/>
    <property type="project" value="InterPro"/>
</dbReference>
<dbReference type="InterPro" id="IPR012337">
    <property type="entry name" value="RNaseH-like_sf"/>
</dbReference>
<dbReference type="InterPro" id="IPR000477">
    <property type="entry name" value="RT_dom"/>
</dbReference>
<dbReference type="CDD" id="cd01647">
    <property type="entry name" value="RT_LTR"/>
    <property type="match status" value="1"/>
</dbReference>
<dbReference type="FunFam" id="3.30.70.270:FF:000026">
    <property type="entry name" value="Transposon Ty3-G Gag-Pol polyprotein"/>
    <property type="match status" value="1"/>
</dbReference>
<keyword evidence="8" id="KW-1185">Reference proteome</keyword>
<dbReference type="Pfam" id="PF00078">
    <property type="entry name" value="RVT_1"/>
    <property type="match status" value="1"/>
</dbReference>
<sequence length="977" mass="110759">SRDTNITDAKQKRALLLYVAGPAVHKIINTYVFRAKLLREPTLTLEKLQELARAQETANRHASVMADEEYTKLNRLTTSRSRSGDQNESFQQESKTANISGKYTAIITTPRETGTGSSANDDSDEYTFTLTQGQSKFSPTKILSSTHYRIQPVAQKPRRVPFHLRKQVSARIEELEALDIIERASGPTSWVSPVVAAPKPHDPSEVRVCGDYRQPNRAIIRERHPIPTVEELMEDMTGACVFSELDLRAGYHQIELEEESRSVTTFCTHEGLLPFCISSASEVFQNVLQQSLQSLHGVRNIADDLIVWGKSQEEHDRNLEKVEAIVKTTTPQNVAQLQSFLGLANYCARFIKDFATLSAPLNELTKKSTKWQWTVIHQQAFQKIKTAIAEDCSMAFYDPAKETTLTVDASPVGLEVILSQIQKDGTIRNISYASRTLTPTERRYSQTEKEVLAVVWGCERFHLYLVGNEFTLQTDHKPLELIYSPKSKPPPCIERWLLRMQQYLYQVQYRPGSSNPADGLSRKPTETCEWSANTADKYINFIESHAVPKSMALEEIAAETSTDSELQAVIKAVQTGHWYVTAYHKLKDELSITNNGILLRDTRIIIPKSLQSRTLPIGHEEHQGIAKTKALLRTKVWWPGLDTAVESLVKSCLPCQSATIQVPQPKSPLIMTDMPSKPWSVVYADFCGPFPTGETVLVVIDGYSRYVEVEIMKSTTTTAIVSRLKKIFARHGYPDELTSDNGPPFNAADFDAFLNQNGVRHRKITPYWPQANAEAERFMCTLEKAARAAHIEGRRWQDELDTFLLNYRSTPHCTTGISPAELLFNRKIRNKLPSVDRLDPMPSDVEDSHEKAINNDSKRKEKMKKYADKRNHAKNINLQIREYALVRQQKKNKISTPFGKTPYRVAEIKGTMIIATSEDSGNITRNVSVFKQIPNPNLEPQDQIIEDFHGDMPNTELTRRYPTRNRRSPEFYNSSQT</sequence>
<keyword evidence="5" id="KW-0378">Hydrolase</keyword>
<accession>A0A6S7HR72</accession>
<dbReference type="Pfam" id="PF00665">
    <property type="entry name" value="rve"/>
    <property type="match status" value="1"/>
</dbReference>
<dbReference type="GO" id="GO:0004519">
    <property type="term" value="F:endonuclease activity"/>
    <property type="evidence" value="ECO:0007669"/>
    <property type="project" value="UniProtKB-KW"/>
</dbReference>
<dbReference type="InterPro" id="IPR041588">
    <property type="entry name" value="Integrase_H2C2"/>
</dbReference>
<keyword evidence="3" id="KW-0540">Nuclease</keyword>
<dbReference type="Gene3D" id="3.10.10.10">
    <property type="entry name" value="HIV Type 1 Reverse Transcriptase, subunit A, domain 1"/>
    <property type="match status" value="1"/>
</dbReference>
<dbReference type="PANTHER" id="PTHR37984">
    <property type="entry name" value="PROTEIN CBG26694"/>
    <property type="match status" value="1"/>
</dbReference>
<dbReference type="PROSITE" id="PS50994">
    <property type="entry name" value="INTEGRASE"/>
    <property type="match status" value="1"/>
</dbReference>